<proteinExistence type="predicted"/>
<dbReference type="EMBL" id="CAUYUJ010020862">
    <property type="protein sequence ID" value="CAK0901011.1"/>
    <property type="molecule type" value="Genomic_DNA"/>
</dbReference>
<sequence length="354" mass="38792">MDSRWGKQCQTEVSCSLLHCTGDHVAFNWLPKVTLAAQSGTAVTEGHRGHGAQNARRVAHVERCDQEDPAVGAPPEFRQPDQPRATFLQRGDRGKIVLDYQPPADRKFDPSSAAPAACIPEWAQVYLASTALTHECAHVTRDVGPVVTPASAARGWANTLRNHRCAPAFIGAANPRWKREAHSSGSDDLQGNFRRNQTAPIASDPARHWSAPPTRLLCHCAATRRKTNRGETERGALIAALPRERTGNMAKELANSQQARRILATQVHKRALIRDSEGMATNSRTYCKQKYELRDFMLRAAEENSSCFESSETLQLLGQRADVLGASAFRAMRQSCLRAPQLQAGASDTSCAAH</sequence>
<gene>
    <name evidence="1" type="ORF">PCOR1329_LOCUS78112</name>
</gene>
<comment type="caution">
    <text evidence="1">The sequence shown here is derived from an EMBL/GenBank/DDBJ whole genome shotgun (WGS) entry which is preliminary data.</text>
</comment>
<name>A0ABN9XQY5_9DINO</name>
<organism evidence="1 2">
    <name type="scientific">Prorocentrum cordatum</name>
    <dbReference type="NCBI Taxonomy" id="2364126"/>
    <lineage>
        <taxon>Eukaryota</taxon>
        <taxon>Sar</taxon>
        <taxon>Alveolata</taxon>
        <taxon>Dinophyceae</taxon>
        <taxon>Prorocentrales</taxon>
        <taxon>Prorocentraceae</taxon>
        <taxon>Prorocentrum</taxon>
    </lineage>
</organism>
<evidence type="ECO:0000313" key="2">
    <source>
        <dbReference type="Proteomes" id="UP001189429"/>
    </source>
</evidence>
<accession>A0ABN9XQY5</accession>
<protein>
    <submittedName>
        <fullName evidence="1">Uncharacterized protein</fullName>
    </submittedName>
</protein>
<dbReference type="Proteomes" id="UP001189429">
    <property type="component" value="Unassembled WGS sequence"/>
</dbReference>
<reference evidence="1" key="1">
    <citation type="submission" date="2023-10" db="EMBL/GenBank/DDBJ databases">
        <authorList>
            <person name="Chen Y."/>
            <person name="Shah S."/>
            <person name="Dougan E. K."/>
            <person name="Thang M."/>
            <person name="Chan C."/>
        </authorList>
    </citation>
    <scope>NUCLEOTIDE SEQUENCE [LARGE SCALE GENOMIC DNA]</scope>
</reference>
<evidence type="ECO:0000313" key="1">
    <source>
        <dbReference type="EMBL" id="CAK0901011.1"/>
    </source>
</evidence>
<keyword evidence="2" id="KW-1185">Reference proteome</keyword>